<organism evidence="1 2">
    <name type="scientific">Haemonchus placei</name>
    <name type="common">Barber's pole worm</name>
    <dbReference type="NCBI Taxonomy" id="6290"/>
    <lineage>
        <taxon>Eukaryota</taxon>
        <taxon>Metazoa</taxon>
        <taxon>Ecdysozoa</taxon>
        <taxon>Nematoda</taxon>
        <taxon>Chromadorea</taxon>
        <taxon>Rhabditida</taxon>
        <taxon>Rhabditina</taxon>
        <taxon>Rhabditomorpha</taxon>
        <taxon>Strongyloidea</taxon>
        <taxon>Trichostrongylidae</taxon>
        <taxon>Haemonchus</taxon>
    </lineage>
</organism>
<dbReference type="Gene3D" id="3.40.50.300">
    <property type="entry name" value="P-loop containing nucleotide triphosphate hydrolases"/>
    <property type="match status" value="1"/>
</dbReference>
<gene>
    <name evidence="1" type="ORF">HPLM_LOCUS21745</name>
</gene>
<protein>
    <recommendedName>
        <fullName evidence="3">Tr-type G domain-containing protein</fullName>
    </recommendedName>
</protein>
<dbReference type="STRING" id="6290.A0A3P8AKV6"/>
<dbReference type="AlphaFoldDB" id="A0A3P8AKV6"/>
<name>A0A3P8AKV6_HAEPC</name>
<keyword evidence="2" id="KW-1185">Reference proteome</keyword>
<sequence length="82" mass="8863">MEADVVIAVVDASGADGDTNSILAELEELAVTSLPVIVVRNKSDLARGRKFDEIKSTTRLDIVDCIETCALNSEGWPRQFIA</sequence>
<dbReference type="InterPro" id="IPR027417">
    <property type="entry name" value="P-loop_NTPase"/>
</dbReference>
<evidence type="ECO:0008006" key="3">
    <source>
        <dbReference type="Google" id="ProtNLM"/>
    </source>
</evidence>
<dbReference type="EMBL" id="UZAF01024009">
    <property type="protein sequence ID" value="VDO91983.1"/>
    <property type="molecule type" value="Genomic_DNA"/>
</dbReference>
<dbReference type="SUPFAM" id="SSF52540">
    <property type="entry name" value="P-loop containing nucleoside triphosphate hydrolases"/>
    <property type="match status" value="1"/>
</dbReference>
<dbReference type="CDD" id="cd00882">
    <property type="entry name" value="Ras_like_GTPase"/>
    <property type="match status" value="1"/>
</dbReference>
<proteinExistence type="predicted"/>
<accession>A0A3P8AKV6</accession>
<evidence type="ECO:0000313" key="2">
    <source>
        <dbReference type="Proteomes" id="UP000268014"/>
    </source>
</evidence>
<reference evidence="1 2" key="1">
    <citation type="submission" date="2018-11" db="EMBL/GenBank/DDBJ databases">
        <authorList>
            <consortium name="Pathogen Informatics"/>
        </authorList>
    </citation>
    <scope>NUCLEOTIDE SEQUENCE [LARGE SCALE GENOMIC DNA]</scope>
    <source>
        <strain evidence="1 2">MHpl1</strain>
    </source>
</reference>
<evidence type="ECO:0000313" key="1">
    <source>
        <dbReference type="EMBL" id="VDO91983.1"/>
    </source>
</evidence>
<dbReference type="Proteomes" id="UP000268014">
    <property type="component" value="Unassembled WGS sequence"/>
</dbReference>
<dbReference type="OrthoDB" id="5855688at2759"/>